<dbReference type="EMBL" id="CACRXK020000819">
    <property type="protein sequence ID" value="CAB3985037.1"/>
    <property type="molecule type" value="Genomic_DNA"/>
</dbReference>
<name>A0A7D9DG50_PARCT</name>
<keyword evidence="2" id="KW-1185">Reference proteome</keyword>
<dbReference type="OrthoDB" id="5987717at2759"/>
<protein>
    <submittedName>
        <fullName evidence="1">Uncharacterized protein</fullName>
    </submittedName>
</protein>
<gene>
    <name evidence="1" type="ORF">PACLA_8A054096</name>
</gene>
<evidence type="ECO:0000313" key="2">
    <source>
        <dbReference type="Proteomes" id="UP001152795"/>
    </source>
</evidence>
<sequence>MHIACIQDPDDVQLYVQTETHTKGGIQLPTYRCARGSTSLESFHLHLNRFIPGTSASDLRFQAYLLEGLSRWNADRTAGAVSGVMTGPETYSVVLAMAGNQPERTSVCHDSGISGMDQRERPSPKYCCNILETVINFV</sequence>
<dbReference type="AlphaFoldDB" id="A0A7D9DG50"/>
<organism evidence="1 2">
    <name type="scientific">Paramuricea clavata</name>
    <name type="common">Red gorgonian</name>
    <name type="synonym">Violescent sea-whip</name>
    <dbReference type="NCBI Taxonomy" id="317549"/>
    <lineage>
        <taxon>Eukaryota</taxon>
        <taxon>Metazoa</taxon>
        <taxon>Cnidaria</taxon>
        <taxon>Anthozoa</taxon>
        <taxon>Octocorallia</taxon>
        <taxon>Malacalcyonacea</taxon>
        <taxon>Plexauridae</taxon>
        <taxon>Paramuricea</taxon>
    </lineage>
</organism>
<evidence type="ECO:0000313" key="1">
    <source>
        <dbReference type="EMBL" id="CAB3985037.1"/>
    </source>
</evidence>
<dbReference type="Proteomes" id="UP001152795">
    <property type="component" value="Unassembled WGS sequence"/>
</dbReference>
<proteinExistence type="predicted"/>
<dbReference type="PANTHER" id="PTHR47773:SF1">
    <property type="entry name" value="C2H2-TYPE DOMAIN-CONTAINING PROTEIN"/>
    <property type="match status" value="1"/>
</dbReference>
<dbReference type="PANTHER" id="PTHR47773">
    <property type="entry name" value="SI:DKEY-9I5.2-RELATED"/>
    <property type="match status" value="1"/>
</dbReference>
<accession>A0A7D9DG50</accession>
<reference evidence="1" key="1">
    <citation type="submission" date="2020-04" db="EMBL/GenBank/DDBJ databases">
        <authorList>
            <person name="Alioto T."/>
            <person name="Alioto T."/>
            <person name="Gomez Garrido J."/>
        </authorList>
    </citation>
    <scope>NUCLEOTIDE SEQUENCE</scope>
    <source>
        <strain evidence="1">A484AB</strain>
    </source>
</reference>
<comment type="caution">
    <text evidence="1">The sequence shown here is derived from an EMBL/GenBank/DDBJ whole genome shotgun (WGS) entry which is preliminary data.</text>
</comment>